<keyword evidence="4" id="KW-1185">Reference proteome</keyword>
<dbReference type="EMBL" id="BAAALN010000006">
    <property type="protein sequence ID" value="GAA1240626.1"/>
    <property type="molecule type" value="Genomic_DNA"/>
</dbReference>
<organism evidence="3 4">
    <name type="scientific">Prauserella halophila</name>
    <dbReference type="NCBI Taxonomy" id="185641"/>
    <lineage>
        <taxon>Bacteria</taxon>
        <taxon>Bacillati</taxon>
        <taxon>Actinomycetota</taxon>
        <taxon>Actinomycetes</taxon>
        <taxon>Pseudonocardiales</taxon>
        <taxon>Pseudonocardiaceae</taxon>
        <taxon>Prauserella</taxon>
    </lineage>
</organism>
<keyword evidence="2" id="KW-0812">Transmembrane</keyword>
<name>A0ABP4H131_9PSEU</name>
<gene>
    <name evidence="3" type="ORF">GCM10009676_26970</name>
</gene>
<sequence length="331" mass="33078">MAPSNGEVAPPREPSGRWQRTGYLALAASGLVLATAFGALAQVTTGGEDRAAADGDETSRIENAGNDGDTTELDQPAPGATTEMVDGKPVPVETSTSASGTSTTISIGPDGTPTTVVTTTDYQRPPSSAKDDQSDDPGTDDPSDGGDGSDGGSGDDGSGDGDGGDGGDGDGSGGDDGSGDGGGDGDGSGDGDGGDGGRQRRRRNHHHGRLEHLEPVAPRRTLSARRGSGGVCAGSAGRSRTTGPTGTVRAVHAESGSTDQADTVHVPAAANDRHGACQGTRVRVAVQRARVGTGWIVDGTHPGERTPDMTSPARRCCESCASRTKPGCKTY</sequence>
<dbReference type="RefSeq" id="WP_344056397.1">
    <property type="nucleotide sequence ID" value="NZ_BAAALN010000006.1"/>
</dbReference>
<feature type="transmembrane region" description="Helical" evidence="2">
    <location>
        <begin position="21"/>
        <end position="41"/>
    </location>
</feature>
<reference evidence="4" key="1">
    <citation type="journal article" date="2019" name="Int. J. Syst. Evol. Microbiol.">
        <title>The Global Catalogue of Microorganisms (GCM) 10K type strain sequencing project: providing services to taxonomists for standard genome sequencing and annotation.</title>
        <authorList>
            <consortium name="The Broad Institute Genomics Platform"/>
            <consortium name="The Broad Institute Genome Sequencing Center for Infectious Disease"/>
            <person name="Wu L."/>
            <person name="Ma J."/>
        </authorList>
    </citation>
    <scope>NUCLEOTIDE SEQUENCE [LARGE SCALE GENOMIC DNA]</scope>
    <source>
        <strain evidence="4">JCM 13023</strain>
    </source>
</reference>
<feature type="compositionally biased region" description="Acidic residues" evidence="1">
    <location>
        <begin position="157"/>
        <end position="168"/>
    </location>
</feature>
<feature type="compositionally biased region" description="Gly residues" evidence="1">
    <location>
        <begin position="145"/>
        <end position="156"/>
    </location>
</feature>
<feature type="region of interest" description="Disordered" evidence="1">
    <location>
        <begin position="46"/>
        <end position="247"/>
    </location>
</feature>
<evidence type="ECO:0000313" key="3">
    <source>
        <dbReference type="EMBL" id="GAA1240626.1"/>
    </source>
</evidence>
<accession>A0ABP4H131</accession>
<feature type="compositionally biased region" description="Basic residues" evidence="1">
    <location>
        <begin position="199"/>
        <end position="209"/>
    </location>
</feature>
<evidence type="ECO:0000256" key="2">
    <source>
        <dbReference type="SAM" id="Phobius"/>
    </source>
</evidence>
<evidence type="ECO:0000256" key="1">
    <source>
        <dbReference type="SAM" id="MobiDB-lite"/>
    </source>
</evidence>
<evidence type="ECO:0000313" key="4">
    <source>
        <dbReference type="Proteomes" id="UP001500653"/>
    </source>
</evidence>
<comment type="caution">
    <text evidence="3">The sequence shown here is derived from an EMBL/GenBank/DDBJ whole genome shotgun (WGS) entry which is preliminary data.</text>
</comment>
<feature type="compositionally biased region" description="Low complexity" evidence="1">
    <location>
        <begin position="94"/>
        <end position="121"/>
    </location>
</feature>
<feature type="compositionally biased region" description="Gly residues" evidence="1">
    <location>
        <begin position="169"/>
        <end position="186"/>
    </location>
</feature>
<protein>
    <submittedName>
        <fullName evidence="3">Uncharacterized protein</fullName>
    </submittedName>
</protein>
<keyword evidence="2" id="KW-0472">Membrane</keyword>
<feature type="compositionally biased region" description="Basic and acidic residues" evidence="1">
    <location>
        <begin position="47"/>
        <end position="60"/>
    </location>
</feature>
<proteinExistence type="predicted"/>
<feature type="compositionally biased region" description="Acidic residues" evidence="1">
    <location>
        <begin position="133"/>
        <end position="144"/>
    </location>
</feature>
<dbReference type="Proteomes" id="UP001500653">
    <property type="component" value="Unassembled WGS sequence"/>
</dbReference>
<keyword evidence="2" id="KW-1133">Transmembrane helix</keyword>